<dbReference type="AlphaFoldDB" id="A0A4Y4CS37"/>
<gene>
    <name evidence="2" type="ORF">ZRA01_18010</name>
</gene>
<sequence>MSQNVISLALSADQLAEVNKALDMLEKNLTELISLSVDDRSELRKMGPKSEMFARKAYDVLAQSPEILPGTFELADFTVDLEALDQLRPVFARIAALAGRADDTEMALGSDIYSAALEGYRYAKLAGKGAALDELKAQASVRFARQGKRKGAKGGDQA</sequence>
<proteinExistence type="predicted"/>
<evidence type="ECO:0000256" key="1">
    <source>
        <dbReference type="SAM" id="Coils"/>
    </source>
</evidence>
<organism evidence="2 3">
    <name type="scientific">Zoogloea ramigera</name>
    <dbReference type="NCBI Taxonomy" id="350"/>
    <lineage>
        <taxon>Bacteria</taxon>
        <taxon>Pseudomonadati</taxon>
        <taxon>Pseudomonadota</taxon>
        <taxon>Betaproteobacteria</taxon>
        <taxon>Rhodocyclales</taxon>
        <taxon>Zoogloeaceae</taxon>
        <taxon>Zoogloea</taxon>
    </lineage>
</organism>
<dbReference type="EMBL" id="BJNV01000026">
    <property type="protein sequence ID" value="GEC95728.1"/>
    <property type="molecule type" value="Genomic_DNA"/>
</dbReference>
<accession>A0A4Y4CS37</accession>
<dbReference type="RefSeq" id="WP_141351448.1">
    <property type="nucleotide sequence ID" value="NZ_BJNV01000026.1"/>
</dbReference>
<keyword evidence="3" id="KW-1185">Reference proteome</keyword>
<name>A0A4Y4CS37_ZOORA</name>
<keyword evidence="1" id="KW-0175">Coiled coil</keyword>
<dbReference type="Proteomes" id="UP000318422">
    <property type="component" value="Unassembled WGS sequence"/>
</dbReference>
<evidence type="ECO:0000313" key="2">
    <source>
        <dbReference type="EMBL" id="GEC95728.1"/>
    </source>
</evidence>
<comment type="caution">
    <text evidence="2">The sequence shown here is derived from an EMBL/GenBank/DDBJ whole genome shotgun (WGS) entry which is preliminary data.</text>
</comment>
<reference evidence="2 3" key="1">
    <citation type="submission" date="2019-06" db="EMBL/GenBank/DDBJ databases">
        <title>Whole genome shotgun sequence of Zoogloea ramigera NBRC 15342.</title>
        <authorList>
            <person name="Hosoyama A."/>
            <person name="Uohara A."/>
            <person name="Ohji S."/>
            <person name="Ichikawa N."/>
        </authorList>
    </citation>
    <scope>NUCLEOTIDE SEQUENCE [LARGE SCALE GENOMIC DNA]</scope>
    <source>
        <strain evidence="2 3">NBRC 15342</strain>
    </source>
</reference>
<dbReference type="OrthoDB" id="8927965at2"/>
<protein>
    <submittedName>
        <fullName evidence="2">Uncharacterized protein</fullName>
    </submittedName>
</protein>
<evidence type="ECO:0000313" key="3">
    <source>
        <dbReference type="Proteomes" id="UP000318422"/>
    </source>
</evidence>
<feature type="coiled-coil region" evidence="1">
    <location>
        <begin position="8"/>
        <end position="35"/>
    </location>
</feature>